<evidence type="ECO:0000313" key="1">
    <source>
        <dbReference type="EMBL" id="KNY30282.1"/>
    </source>
</evidence>
<dbReference type="RefSeq" id="WP_082225172.1">
    <property type="nucleotide sequence ID" value="NZ_LGTC01000001.1"/>
</dbReference>
<proteinExistence type="predicted"/>
<sequence length="113" mass="13476">MVYSSKSGPVEGNFSMSRLKENMYLENYIMKKLKMRKIRVTSIKIKSLLLIIKVQVTLRMIITMVKDNYFMRNHYREKIENYLFCKQQLGFDKITQKGDFISTSCSIMRKKIT</sequence>
<reference evidence="2" key="1">
    <citation type="submission" date="2015-07" db="EMBL/GenBank/DDBJ databases">
        <title>Near-Complete Genome Sequence of the Cellulolytic Bacterium Bacteroides (Pseudobacteroides) cellulosolvens ATCC 35603.</title>
        <authorList>
            <person name="Dassa B."/>
            <person name="Utturkar S.M."/>
            <person name="Klingeman D.M."/>
            <person name="Hurt R.A."/>
            <person name="Keller M."/>
            <person name="Xu J."/>
            <person name="Reddy Y.H.K."/>
            <person name="Borovok I."/>
            <person name="Grinberg I.R."/>
            <person name="Lamed R."/>
            <person name="Zhivin O."/>
            <person name="Bayer E.A."/>
            <person name="Brown S.D."/>
        </authorList>
    </citation>
    <scope>NUCLEOTIDE SEQUENCE [LARGE SCALE GENOMIC DNA]</scope>
    <source>
        <strain evidence="2">DSM 2933</strain>
    </source>
</reference>
<evidence type="ECO:0000313" key="2">
    <source>
        <dbReference type="Proteomes" id="UP000036923"/>
    </source>
</evidence>
<dbReference type="EMBL" id="LGTC01000001">
    <property type="protein sequence ID" value="KNY30282.1"/>
    <property type="molecule type" value="Genomic_DNA"/>
</dbReference>
<dbReference type="AlphaFoldDB" id="A0A0L6JXW3"/>
<protein>
    <submittedName>
        <fullName evidence="1">Uncharacterized protein</fullName>
    </submittedName>
</protein>
<name>A0A0L6JXW3_9FIRM</name>
<keyword evidence="2" id="KW-1185">Reference proteome</keyword>
<comment type="caution">
    <text evidence="1">The sequence shown here is derived from an EMBL/GenBank/DDBJ whole genome shotgun (WGS) entry which is preliminary data.</text>
</comment>
<accession>A0A0L6JXW3</accession>
<organism evidence="1 2">
    <name type="scientific">Pseudobacteroides cellulosolvens ATCC 35603 = DSM 2933</name>
    <dbReference type="NCBI Taxonomy" id="398512"/>
    <lineage>
        <taxon>Bacteria</taxon>
        <taxon>Bacillati</taxon>
        <taxon>Bacillota</taxon>
        <taxon>Clostridia</taxon>
        <taxon>Eubacteriales</taxon>
        <taxon>Oscillospiraceae</taxon>
        <taxon>Pseudobacteroides</taxon>
    </lineage>
</organism>
<gene>
    <name evidence="1" type="ORF">Bccel_5560</name>
</gene>
<dbReference type="Proteomes" id="UP000036923">
    <property type="component" value="Unassembled WGS sequence"/>
</dbReference>